<protein>
    <submittedName>
        <fullName evidence="1">Uncharacterized protein</fullName>
    </submittedName>
</protein>
<dbReference type="EMBL" id="JAPDGR010001920">
    <property type="protein sequence ID" value="KAJ2978687.1"/>
    <property type="molecule type" value="Genomic_DNA"/>
</dbReference>
<name>A0ACC1NHB9_9PEZI</name>
<reference evidence="1" key="1">
    <citation type="submission" date="2022-10" db="EMBL/GenBank/DDBJ databases">
        <title>Genome Sequence of Xylaria curta.</title>
        <authorList>
            <person name="Buettner E."/>
        </authorList>
    </citation>
    <scope>NUCLEOTIDE SEQUENCE</scope>
    <source>
        <strain evidence="1">Babe10</strain>
    </source>
</reference>
<organism evidence="1 2">
    <name type="scientific">Xylaria curta</name>
    <dbReference type="NCBI Taxonomy" id="42375"/>
    <lineage>
        <taxon>Eukaryota</taxon>
        <taxon>Fungi</taxon>
        <taxon>Dikarya</taxon>
        <taxon>Ascomycota</taxon>
        <taxon>Pezizomycotina</taxon>
        <taxon>Sordariomycetes</taxon>
        <taxon>Xylariomycetidae</taxon>
        <taxon>Xylariales</taxon>
        <taxon>Xylariaceae</taxon>
        <taxon>Xylaria</taxon>
    </lineage>
</organism>
<accession>A0ACC1NHB9</accession>
<comment type="caution">
    <text evidence="1">The sequence shown here is derived from an EMBL/GenBank/DDBJ whole genome shotgun (WGS) entry which is preliminary data.</text>
</comment>
<dbReference type="Proteomes" id="UP001143856">
    <property type="component" value="Unassembled WGS sequence"/>
</dbReference>
<keyword evidence="2" id="KW-1185">Reference proteome</keyword>
<gene>
    <name evidence="1" type="ORF">NUW58_g7418</name>
</gene>
<evidence type="ECO:0000313" key="2">
    <source>
        <dbReference type="Proteomes" id="UP001143856"/>
    </source>
</evidence>
<evidence type="ECO:0000313" key="1">
    <source>
        <dbReference type="EMBL" id="KAJ2978687.1"/>
    </source>
</evidence>
<proteinExistence type="predicted"/>
<sequence length="213" mass="22521">MGPLQITAAILALAGTALSAPATPSAKYCDPESEVCYSSSTVGIAAISYRLAIPNVTATPFDLILQIVAPKTAQWAGLAFGGRMVNNTIAMAWANGNTSVISSRWATAHEIPEPYEEAEYTVLKGSVTNETHWTVTALCKGCSTWIHDGGSKTVLDPNSPSINLAWAASPYPVGDPADNYTMLGIHSEHGTFSLDLAGARTDNFDSYLKSLLI</sequence>